<feature type="transmembrane region" description="Helical" evidence="1">
    <location>
        <begin position="7"/>
        <end position="25"/>
    </location>
</feature>
<proteinExistence type="predicted"/>
<dbReference type="Proteomes" id="UP000178302">
    <property type="component" value="Unassembled WGS sequence"/>
</dbReference>
<dbReference type="Gene3D" id="2.60.40.10">
    <property type="entry name" value="Immunoglobulins"/>
    <property type="match status" value="1"/>
</dbReference>
<gene>
    <name evidence="2" type="ORF">A2909_02770</name>
</gene>
<dbReference type="AlphaFoldDB" id="A0A1G2LR40"/>
<evidence type="ECO:0000313" key="3">
    <source>
        <dbReference type="Proteomes" id="UP000178302"/>
    </source>
</evidence>
<evidence type="ECO:0000313" key="2">
    <source>
        <dbReference type="EMBL" id="OHA14096.1"/>
    </source>
</evidence>
<sequence length="114" mass="13223">MRTIIKARAIFIFAIIFVFGGYFIYQSRNVLARPKVFTENLDDYNIVNNSFLPIKGKAKNTISLFLNGRKIFTDENGFFEEDLILTPGYNIIQIKAEDRFKNEATKNYVVILDD</sequence>
<keyword evidence="1" id="KW-0812">Transmembrane</keyword>
<dbReference type="EMBL" id="MHQZ01000017">
    <property type="protein sequence ID" value="OHA14096.1"/>
    <property type="molecule type" value="Genomic_DNA"/>
</dbReference>
<keyword evidence="1" id="KW-1133">Transmembrane helix</keyword>
<name>A0A1G2LR40_9BACT</name>
<protein>
    <submittedName>
        <fullName evidence="2">Uncharacterized protein</fullName>
    </submittedName>
</protein>
<keyword evidence="1" id="KW-0472">Membrane</keyword>
<comment type="caution">
    <text evidence="2">The sequence shown here is derived from an EMBL/GenBank/DDBJ whole genome shotgun (WGS) entry which is preliminary data.</text>
</comment>
<organism evidence="2 3">
    <name type="scientific">Candidatus Tagabacteria bacterium RIFCSPLOWO2_01_FULL_39_11</name>
    <dbReference type="NCBI Taxonomy" id="1802295"/>
    <lineage>
        <taxon>Bacteria</taxon>
        <taxon>Candidatus Tagaibacteriota</taxon>
    </lineage>
</organism>
<evidence type="ECO:0000256" key="1">
    <source>
        <dbReference type="SAM" id="Phobius"/>
    </source>
</evidence>
<reference evidence="2 3" key="1">
    <citation type="journal article" date="2016" name="Nat. Commun.">
        <title>Thousands of microbial genomes shed light on interconnected biogeochemical processes in an aquifer system.</title>
        <authorList>
            <person name="Anantharaman K."/>
            <person name="Brown C.T."/>
            <person name="Hug L.A."/>
            <person name="Sharon I."/>
            <person name="Castelle C.J."/>
            <person name="Probst A.J."/>
            <person name="Thomas B.C."/>
            <person name="Singh A."/>
            <person name="Wilkins M.J."/>
            <person name="Karaoz U."/>
            <person name="Brodie E.L."/>
            <person name="Williams K.H."/>
            <person name="Hubbard S.S."/>
            <person name="Banfield J.F."/>
        </authorList>
    </citation>
    <scope>NUCLEOTIDE SEQUENCE [LARGE SCALE GENOMIC DNA]</scope>
</reference>
<accession>A0A1G2LR40</accession>
<dbReference type="InterPro" id="IPR013783">
    <property type="entry name" value="Ig-like_fold"/>
</dbReference>